<dbReference type="PANTHER" id="PTHR45950:SF6">
    <property type="entry name" value="HOMEOBOX-LEUCINE ZIPPER PROTEIN ATHB-8"/>
    <property type="match status" value="1"/>
</dbReference>
<gene>
    <name evidence="2" type="ORF">FPE_LOCUS22747</name>
</gene>
<reference evidence="2" key="1">
    <citation type="submission" date="2023-05" db="EMBL/GenBank/DDBJ databases">
        <authorList>
            <person name="Huff M."/>
        </authorList>
    </citation>
    <scope>NUCLEOTIDE SEQUENCE</scope>
</reference>
<evidence type="ECO:0000313" key="3">
    <source>
        <dbReference type="Proteomes" id="UP000834106"/>
    </source>
</evidence>
<dbReference type="Proteomes" id="UP000834106">
    <property type="component" value="Chromosome 13"/>
</dbReference>
<dbReference type="AlphaFoldDB" id="A0AAD2E193"/>
<dbReference type="GO" id="GO:0003700">
    <property type="term" value="F:DNA-binding transcription factor activity"/>
    <property type="evidence" value="ECO:0007669"/>
    <property type="project" value="InterPro"/>
</dbReference>
<name>A0AAD2E193_9LAMI</name>
<dbReference type="EMBL" id="OU503048">
    <property type="protein sequence ID" value="CAI9775317.1"/>
    <property type="molecule type" value="Genomic_DNA"/>
</dbReference>
<dbReference type="PANTHER" id="PTHR45950">
    <property type="entry name" value="HOMEOBOX-LEUCINE ZIPPER PROTEIN ATHB-14"/>
    <property type="match status" value="1"/>
</dbReference>
<evidence type="ECO:0000256" key="1">
    <source>
        <dbReference type="SAM" id="SignalP"/>
    </source>
</evidence>
<proteinExistence type="predicted"/>
<keyword evidence="3" id="KW-1185">Reference proteome</keyword>
<keyword evidence="1" id="KW-0732">Signal</keyword>
<evidence type="ECO:0000313" key="2">
    <source>
        <dbReference type="EMBL" id="CAI9775317.1"/>
    </source>
</evidence>
<sequence>MEGTTWSLLWWLVGVGGDAVAILVDQVCSGVGENAIGSCAELIFGPINASFSDDASLLQFCFRILPLDSKADTSSSNRRLNLASTLEVGPAGKGASSDYSRHLGSAKSVMTLAFQF</sequence>
<accession>A0AAD2E193</accession>
<protein>
    <recommendedName>
        <fullName evidence="4">Secreted protein</fullName>
    </recommendedName>
</protein>
<dbReference type="InterPro" id="IPR044830">
    <property type="entry name" value="HD-Zip_III"/>
</dbReference>
<evidence type="ECO:0008006" key="4">
    <source>
        <dbReference type="Google" id="ProtNLM"/>
    </source>
</evidence>
<feature type="signal peptide" evidence="1">
    <location>
        <begin position="1"/>
        <end position="21"/>
    </location>
</feature>
<feature type="chain" id="PRO_5042203146" description="Secreted protein" evidence="1">
    <location>
        <begin position="22"/>
        <end position="116"/>
    </location>
</feature>
<organism evidence="2 3">
    <name type="scientific">Fraxinus pennsylvanica</name>
    <dbReference type="NCBI Taxonomy" id="56036"/>
    <lineage>
        <taxon>Eukaryota</taxon>
        <taxon>Viridiplantae</taxon>
        <taxon>Streptophyta</taxon>
        <taxon>Embryophyta</taxon>
        <taxon>Tracheophyta</taxon>
        <taxon>Spermatophyta</taxon>
        <taxon>Magnoliopsida</taxon>
        <taxon>eudicotyledons</taxon>
        <taxon>Gunneridae</taxon>
        <taxon>Pentapetalae</taxon>
        <taxon>asterids</taxon>
        <taxon>lamiids</taxon>
        <taxon>Lamiales</taxon>
        <taxon>Oleaceae</taxon>
        <taxon>Oleeae</taxon>
        <taxon>Fraxinus</taxon>
    </lineage>
</organism>